<feature type="signal peptide" evidence="1">
    <location>
        <begin position="1"/>
        <end position="18"/>
    </location>
</feature>
<keyword evidence="1" id="KW-0732">Signal</keyword>
<keyword evidence="3" id="KW-1185">Reference proteome</keyword>
<dbReference type="Proteomes" id="UP000217790">
    <property type="component" value="Unassembled WGS sequence"/>
</dbReference>
<dbReference type="AlphaFoldDB" id="A0A2H3E2Z7"/>
<evidence type="ECO:0000313" key="3">
    <source>
        <dbReference type="Proteomes" id="UP000217790"/>
    </source>
</evidence>
<accession>A0A2H3E2Z7</accession>
<dbReference type="EMBL" id="KZ293645">
    <property type="protein sequence ID" value="PBL01826.1"/>
    <property type="molecule type" value="Genomic_DNA"/>
</dbReference>
<gene>
    <name evidence="2" type="ORF">ARMGADRAFT_230313</name>
</gene>
<feature type="chain" id="PRO_5013688953" evidence="1">
    <location>
        <begin position="19"/>
        <end position="70"/>
    </location>
</feature>
<evidence type="ECO:0000313" key="2">
    <source>
        <dbReference type="EMBL" id="PBL01826.1"/>
    </source>
</evidence>
<evidence type="ECO:0000256" key="1">
    <source>
        <dbReference type="SAM" id="SignalP"/>
    </source>
</evidence>
<name>A0A2H3E2Z7_ARMGA</name>
<proteinExistence type="predicted"/>
<organism evidence="2 3">
    <name type="scientific">Armillaria gallica</name>
    <name type="common">Bulbous honey fungus</name>
    <name type="synonym">Armillaria bulbosa</name>
    <dbReference type="NCBI Taxonomy" id="47427"/>
    <lineage>
        <taxon>Eukaryota</taxon>
        <taxon>Fungi</taxon>
        <taxon>Dikarya</taxon>
        <taxon>Basidiomycota</taxon>
        <taxon>Agaricomycotina</taxon>
        <taxon>Agaricomycetes</taxon>
        <taxon>Agaricomycetidae</taxon>
        <taxon>Agaricales</taxon>
        <taxon>Marasmiineae</taxon>
        <taxon>Physalacriaceae</taxon>
        <taxon>Armillaria</taxon>
    </lineage>
</organism>
<reference evidence="3" key="1">
    <citation type="journal article" date="2017" name="Nat. Ecol. Evol.">
        <title>Genome expansion and lineage-specific genetic innovations in the forest pathogenic fungi Armillaria.</title>
        <authorList>
            <person name="Sipos G."/>
            <person name="Prasanna A.N."/>
            <person name="Walter M.C."/>
            <person name="O'Connor E."/>
            <person name="Balint B."/>
            <person name="Krizsan K."/>
            <person name="Kiss B."/>
            <person name="Hess J."/>
            <person name="Varga T."/>
            <person name="Slot J."/>
            <person name="Riley R."/>
            <person name="Boka B."/>
            <person name="Rigling D."/>
            <person name="Barry K."/>
            <person name="Lee J."/>
            <person name="Mihaltcheva S."/>
            <person name="LaButti K."/>
            <person name="Lipzen A."/>
            <person name="Waldron R."/>
            <person name="Moloney N.M."/>
            <person name="Sperisen C."/>
            <person name="Kredics L."/>
            <person name="Vagvoelgyi C."/>
            <person name="Patrignani A."/>
            <person name="Fitzpatrick D."/>
            <person name="Nagy I."/>
            <person name="Doyle S."/>
            <person name="Anderson J.B."/>
            <person name="Grigoriev I.V."/>
            <person name="Gueldener U."/>
            <person name="Muensterkoetter M."/>
            <person name="Nagy L.G."/>
        </authorList>
    </citation>
    <scope>NUCLEOTIDE SEQUENCE [LARGE SCALE GENOMIC DNA]</scope>
    <source>
        <strain evidence="3">Ar21-2</strain>
    </source>
</reference>
<sequence length="70" mass="7642">MNCGGAPFWILYAVCCGAEGCALKRLCLQDDAEADGDAYAYVYLHELLARKSGALNRRLVLNAFSRGSRL</sequence>
<dbReference type="InParanoid" id="A0A2H3E2Z7"/>
<protein>
    <submittedName>
        <fullName evidence="2">Uncharacterized protein</fullName>
    </submittedName>
</protein>